<dbReference type="PANTHER" id="PTHR33693">
    <property type="entry name" value="TYPE-5 URACIL-DNA GLYCOSYLASE"/>
    <property type="match status" value="1"/>
</dbReference>
<keyword evidence="8" id="KW-0378">Hydrolase</keyword>
<evidence type="ECO:0000256" key="10">
    <source>
        <dbReference type="ARBA" id="ARBA00023014"/>
    </source>
</evidence>
<feature type="compositionally biased region" description="Polar residues" evidence="12">
    <location>
        <begin position="75"/>
        <end position="88"/>
    </location>
</feature>
<dbReference type="InterPro" id="IPR005273">
    <property type="entry name" value="Ura-DNA_glyco_family4"/>
</dbReference>
<keyword evidence="7" id="KW-0227">DNA damage</keyword>
<dbReference type="OrthoDB" id="5290748at2"/>
<dbReference type="EMBL" id="PUHZ01000019">
    <property type="protein sequence ID" value="PQO44549.1"/>
    <property type="molecule type" value="Genomic_DNA"/>
</dbReference>
<comment type="caution">
    <text evidence="14">The sequence shown here is derived from an EMBL/GenBank/DDBJ whole genome shotgun (WGS) entry which is preliminary data.</text>
</comment>
<protein>
    <recommendedName>
        <fullName evidence="4">Type-4 uracil-DNA glycosylase</fullName>
        <ecNumber evidence="3">3.2.2.27</ecNumber>
    </recommendedName>
</protein>
<evidence type="ECO:0000256" key="8">
    <source>
        <dbReference type="ARBA" id="ARBA00022801"/>
    </source>
</evidence>
<dbReference type="CDD" id="cd10030">
    <property type="entry name" value="UDG-F4_TTUDGA_SPO1dp_like"/>
    <property type="match status" value="1"/>
</dbReference>
<dbReference type="InterPro" id="IPR005122">
    <property type="entry name" value="Uracil-DNA_glycosylase-like"/>
</dbReference>
<evidence type="ECO:0000256" key="1">
    <source>
        <dbReference type="ARBA" id="ARBA00001400"/>
    </source>
</evidence>
<name>A0A2S8GJE3_9BACT</name>
<dbReference type="GO" id="GO:0004844">
    <property type="term" value="F:uracil DNA N-glycosylase activity"/>
    <property type="evidence" value="ECO:0007669"/>
    <property type="project" value="UniProtKB-EC"/>
</dbReference>
<evidence type="ECO:0000259" key="13">
    <source>
        <dbReference type="SMART" id="SM00986"/>
    </source>
</evidence>
<dbReference type="NCBIfam" id="TIGR00758">
    <property type="entry name" value="UDG_fam4"/>
    <property type="match status" value="1"/>
</dbReference>
<dbReference type="EC" id="3.2.2.27" evidence="3"/>
<dbReference type="SMART" id="SM00986">
    <property type="entry name" value="UDG"/>
    <property type="match status" value="1"/>
</dbReference>
<feature type="region of interest" description="Disordered" evidence="12">
    <location>
        <begin position="33"/>
        <end position="96"/>
    </location>
</feature>
<evidence type="ECO:0000256" key="3">
    <source>
        <dbReference type="ARBA" id="ARBA00012030"/>
    </source>
</evidence>
<keyword evidence="9" id="KW-0408">Iron</keyword>
<evidence type="ECO:0000256" key="2">
    <source>
        <dbReference type="ARBA" id="ARBA00006521"/>
    </source>
</evidence>
<keyword evidence="10" id="KW-0411">Iron-sulfur</keyword>
<evidence type="ECO:0000256" key="7">
    <source>
        <dbReference type="ARBA" id="ARBA00022763"/>
    </source>
</evidence>
<dbReference type="GO" id="GO:0046872">
    <property type="term" value="F:metal ion binding"/>
    <property type="evidence" value="ECO:0007669"/>
    <property type="project" value="UniProtKB-KW"/>
</dbReference>
<comment type="similarity">
    <text evidence="2">Belongs to the uracil-DNA glycosylase (UDG) superfamily. Type 4 (UDGa) family.</text>
</comment>
<evidence type="ECO:0000313" key="14">
    <source>
        <dbReference type="EMBL" id="PQO44549.1"/>
    </source>
</evidence>
<evidence type="ECO:0000256" key="9">
    <source>
        <dbReference type="ARBA" id="ARBA00023004"/>
    </source>
</evidence>
<evidence type="ECO:0000256" key="12">
    <source>
        <dbReference type="SAM" id="MobiDB-lite"/>
    </source>
</evidence>
<dbReference type="AlphaFoldDB" id="A0A2S8GJE3"/>
<keyword evidence="5" id="KW-0004">4Fe-4S</keyword>
<evidence type="ECO:0000313" key="15">
    <source>
        <dbReference type="Proteomes" id="UP000237819"/>
    </source>
</evidence>
<dbReference type="RefSeq" id="WP_105337076.1">
    <property type="nucleotide sequence ID" value="NZ_PUHZ01000019.1"/>
</dbReference>
<dbReference type="Pfam" id="PF03167">
    <property type="entry name" value="UDG"/>
    <property type="match status" value="1"/>
</dbReference>
<dbReference type="SMART" id="SM00987">
    <property type="entry name" value="UreE_C"/>
    <property type="match status" value="1"/>
</dbReference>
<dbReference type="InterPro" id="IPR051536">
    <property type="entry name" value="UDG_Type-4/5"/>
</dbReference>
<dbReference type="GO" id="GO:0051539">
    <property type="term" value="F:4 iron, 4 sulfur cluster binding"/>
    <property type="evidence" value="ECO:0007669"/>
    <property type="project" value="UniProtKB-KW"/>
</dbReference>
<gene>
    <name evidence="14" type="ORF">C5Y93_19270</name>
</gene>
<dbReference type="InterPro" id="IPR036895">
    <property type="entry name" value="Uracil-DNA_glycosylase-like_sf"/>
</dbReference>
<comment type="catalytic activity">
    <reaction evidence="1">
        <text>Hydrolyzes single-stranded DNA or mismatched double-stranded DNA and polynucleotides, releasing free uracil.</text>
        <dbReference type="EC" id="3.2.2.27"/>
    </reaction>
</comment>
<reference evidence="14 15" key="1">
    <citation type="submission" date="2018-02" db="EMBL/GenBank/DDBJ databases">
        <title>Comparative genomes isolates from brazilian mangrove.</title>
        <authorList>
            <person name="Araujo J.E."/>
            <person name="Taketani R.G."/>
            <person name="Silva M.C.P."/>
            <person name="Loureco M.V."/>
            <person name="Andreote F.D."/>
        </authorList>
    </citation>
    <scope>NUCLEOTIDE SEQUENCE [LARGE SCALE GENOMIC DNA]</scope>
    <source>
        <strain evidence="14 15">Nap-Phe MGV</strain>
    </source>
</reference>
<sequence>MDAAQIRRILLQQARQWQASGVQFVGKQAAEDFPVAEAPAEPPPQRVHQEIPVSQGSREMPKAKKQPAATAPSASVSRTAPTSRTVSPASEPWPADLSQLSAEDRQERLDQLRRQVAGCTLCAELAKTRTQTVFGVGNSNARIAFFGEAPGADEDRQGEPFVGRAGKLLTQIIEACTFDRGDVYILNTLKCRPPGNRNPTQAENDNCRPYFERQLEIIQPEYIVCLGRFAINNLLETAAPIGKLRGQFHPYRGSKVVVTYHPAYLLRNPSAKKDVWDDMKMMLSDMGIKIPKPKK</sequence>
<dbReference type="SUPFAM" id="SSF52141">
    <property type="entry name" value="Uracil-DNA glycosylase-like"/>
    <property type="match status" value="1"/>
</dbReference>
<dbReference type="PANTHER" id="PTHR33693:SF1">
    <property type="entry name" value="TYPE-4 URACIL-DNA GLYCOSYLASE"/>
    <property type="match status" value="1"/>
</dbReference>
<organism evidence="14 15">
    <name type="scientific">Blastopirellula marina</name>
    <dbReference type="NCBI Taxonomy" id="124"/>
    <lineage>
        <taxon>Bacteria</taxon>
        <taxon>Pseudomonadati</taxon>
        <taxon>Planctomycetota</taxon>
        <taxon>Planctomycetia</taxon>
        <taxon>Pirellulales</taxon>
        <taxon>Pirellulaceae</taxon>
        <taxon>Blastopirellula</taxon>
    </lineage>
</organism>
<keyword evidence="11" id="KW-0234">DNA repair</keyword>
<evidence type="ECO:0000256" key="4">
    <source>
        <dbReference type="ARBA" id="ARBA00019403"/>
    </source>
</evidence>
<accession>A0A2S8GJE3</accession>
<evidence type="ECO:0000256" key="6">
    <source>
        <dbReference type="ARBA" id="ARBA00022723"/>
    </source>
</evidence>
<dbReference type="GO" id="GO:0006281">
    <property type="term" value="P:DNA repair"/>
    <property type="evidence" value="ECO:0007669"/>
    <property type="project" value="UniProtKB-KW"/>
</dbReference>
<feature type="domain" description="Uracil-DNA glycosylase-like" evidence="13">
    <location>
        <begin position="134"/>
        <end position="280"/>
    </location>
</feature>
<evidence type="ECO:0000256" key="11">
    <source>
        <dbReference type="ARBA" id="ARBA00023204"/>
    </source>
</evidence>
<proteinExistence type="inferred from homology"/>
<keyword evidence="6" id="KW-0479">Metal-binding</keyword>
<evidence type="ECO:0000256" key="5">
    <source>
        <dbReference type="ARBA" id="ARBA00022485"/>
    </source>
</evidence>
<dbReference type="Proteomes" id="UP000237819">
    <property type="component" value="Unassembled WGS sequence"/>
</dbReference>
<dbReference type="Gene3D" id="3.40.470.10">
    <property type="entry name" value="Uracil-DNA glycosylase-like domain"/>
    <property type="match status" value="1"/>
</dbReference>